<dbReference type="GeneID" id="116196972"/>
<keyword evidence="7 8" id="KW-0539">Nucleus</keyword>
<feature type="compositionally biased region" description="Low complexity" evidence="10">
    <location>
        <begin position="25"/>
        <end position="35"/>
    </location>
</feature>
<comment type="function">
    <text evidence="9">Transcription factor that binds specifically to a 5'-AA[AG]G-3' consensus core sequence.</text>
</comment>
<dbReference type="GO" id="GO:0008270">
    <property type="term" value="F:zinc ion binding"/>
    <property type="evidence" value="ECO:0007669"/>
    <property type="project" value="UniProtKB-KW"/>
</dbReference>
<evidence type="ECO:0000259" key="11">
    <source>
        <dbReference type="PROSITE" id="PS50884"/>
    </source>
</evidence>
<sequence length="364" mass="39033">MATLEDAKKDCALDPQNLAPRKHAAAAAPSSRPAGDAPPPPDQQAAALRCPRCDSTNTKFCYYNNYSLSQPRHFCKTCRRYWTKGGALRNVPIGGGCRKNKKLKSSSSASRLSSAFDSKLDSSSSGAGAASPSSSADVPGFRFFPNPASLSPAVDFQLSGLSSSFNRLPMPLSSFADIPNSNSRFSLEQPIGFNNCYPSLSSSNTSSPSIASGLLFGSSTNQDMAGSMNIQSSLASSIESLSSLNQDLHWKLQQQRLAMLFGPVESNTQKDAATFVSPAPATHSLETQVVHKPQPVPFQNQEFVPIKSDNIYSRKEGETTVTEWFFGNSYNSLIPDSAEESGNGDRSVQAWGNSNLHQFGANLP</sequence>
<gene>
    <name evidence="12" type="ORF">CDL15_Pgr019045</name>
    <name evidence="13" type="ORF">CRG98_037549</name>
</gene>
<evidence type="ECO:0000256" key="8">
    <source>
        <dbReference type="PROSITE-ProRule" id="PRU00071"/>
    </source>
</evidence>
<keyword evidence="3 9" id="KW-0862">Zinc</keyword>
<dbReference type="OrthoDB" id="1927254at2759"/>
<name>A0A218XLS1_PUNGR</name>
<dbReference type="GO" id="GO:0003700">
    <property type="term" value="F:DNA-binding transcription factor activity"/>
    <property type="evidence" value="ECO:0007669"/>
    <property type="project" value="UniProtKB-UniRule"/>
</dbReference>
<evidence type="ECO:0000256" key="9">
    <source>
        <dbReference type="RuleBase" id="RU369094"/>
    </source>
</evidence>
<feature type="region of interest" description="Disordered" evidence="10">
    <location>
        <begin position="1"/>
        <end position="47"/>
    </location>
</feature>
<keyword evidence="2 8" id="KW-0863">Zinc-finger</keyword>
<evidence type="ECO:0000256" key="3">
    <source>
        <dbReference type="ARBA" id="ARBA00022833"/>
    </source>
</evidence>
<dbReference type="Proteomes" id="UP000197138">
    <property type="component" value="Unassembled WGS sequence"/>
</dbReference>
<dbReference type="EMBL" id="PGOL01003232">
    <property type="protein sequence ID" value="PKI42096.1"/>
    <property type="molecule type" value="Genomic_DNA"/>
</dbReference>
<accession>A0A218XLS1</accession>
<keyword evidence="1 9" id="KW-0479">Metal-binding</keyword>
<reference evidence="12" key="2">
    <citation type="submission" date="2017-06" db="EMBL/GenBank/DDBJ databases">
        <title>The pomegranate genome and the genomics of punicalagin biosynthesis.</title>
        <authorList>
            <person name="Xu C."/>
        </authorList>
    </citation>
    <scope>NUCLEOTIDE SEQUENCE [LARGE SCALE GENOMIC DNA]</scope>
    <source>
        <tissue evidence="12">Fresh leaf</tissue>
    </source>
</reference>
<evidence type="ECO:0000313" key="14">
    <source>
        <dbReference type="Proteomes" id="UP000197138"/>
    </source>
</evidence>
<dbReference type="STRING" id="22663.A0A218XLS1"/>
<evidence type="ECO:0000256" key="10">
    <source>
        <dbReference type="SAM" id="MobiDB-lite"/>
    </source>
</evidence>
<dbReference type="PANTHER" id="PTHR31992">
    <property type="entry name" value="DOF ZINC FINGER PROTEIN DOF1.4-RELATED"/>
    <property type="match status" value="1"/>
</dbReference>
<dbReference type="AlphaFoldDB" id="A0A218XLS1"/>
<evidence type="ECO:0000256" key="1">
    <source>
        <dbReference type="ARBA" id="ARBA00022723"/>
    </source>
</evidence>
<dbReference type="GO" id="GO:0005634">
    <property type="term" value="C:nucleus"/>
    <property type="evidence" value="ECO:0007669"/>
    <property type="project" value="UniProtKB-SubCell"/>
</dbReference>
<dbReference type="GO" id="GO:0003677">
    <property type="term" value="F:DNA binding"/>
    <property type="evidence" value="ECO:0007669"/>
    <property type="project" value="UniProtKB-UniRule"/>
</dbReference>
<keyword evidence="15" id="KW-1185">Reference proteome</keyword>
<reference evidence="14" key="1">
    <citation type="journal article" date="2017" name="Plant J.">
        <title>The pomegranate (Punica granatum L.) genome and the genomics of punicalagin biosynthesis.</title>
        <authorList>
            <person name="Qin G."/>
            <person name="Xu C."/>
            <person name="Ming R."/>
            <person name="Tang H."/>
            <person name="Guyot R."/>
            <person name="Kramer E.M."/>
            <person name="Hu Y."/>
            <person name="Yi X."/>
            <person name="Qi Y."/>
            <person name="Xu X."/>
            <person name="Gao Z."/>
            <person name="Pan H."/>
            <person name="Jian J."/>
            <person name="Tian Y."/>
            <person name="Yue Z."/>
            <person name="Xu Y."/>
        </authorList>
    </citation>
    <scope>NUCLEOTIDE SEQUENCE [LARGE SCALE GENOMIC DNA]</scope>
    <source>
        <strain evidence="14">cv. Dabenzi</strain>
    </source>
</reference>
<comment type="caution">
    <text evidence="12">The sequence shown here is derived from an EMBL/GenBank/DDBJ whole genome shotgun (WGS) entry which is preliminary data.</text>
</comment>
<evidence type="ECO:0000256" key="4">
    <source>
        <dbReference type="ARBA" id="ARBA00023015"/>
    </source>
</evidence>
<evidence type="ECO:0000256" key="6">
    <source>
        <dbReference type="ARBA" id="ARBA00023163"/>
    </source>
</evidence>
<keyword evidence="5 8" id="KW-0238">DNA-binding</keyword>
<evidence type="ECO:0000256" key="5">
    <source>
        <dbReference type="ARBA" id="ARBA00023125"/>
    </source>
</evidence>
<feature type="domain" description="Dof-type" evidence="11">
    <location>
        <begin position="48"/>
        <end position="102"/>
    </location>
</feature>
<organism evidence="12 14">
    <name type="scientific">Punica granatum</name>
    <name type="common">Pomegranate</name>
    <dbReference type="NCBI Taxonomy" id="22663"/>
    <lineage>
        <taxon>Eukaryota</taxon>
        <taxon>Viridiplantae</taxon>
        <taxon>Streptophyta</taxon>
        <taxon>Embryophyta</taxon>
        <taxon>Tracheophyta</taxon>
        <taxon>Spermatophyta</taxon>
        <taxon>Magnoliopsida</taxon>
        <taxon>eudicotyledons</taxon>
        <taxon>Gunneridae</taxon>
        <taxon>Pentapetalae</taxon>
        <taxon>rosids</taxon>
        <taxon>malvids</taxon>
        <taxon>Myrtales</taxon>
        <taxon>Lythraceae</taxon>
        <taxon>Punica</taxon>
    </lineage>
</organism>
<dbReference type="Proteomes" id="UP000233551">
    <property type="component" value="Unassembled WGS sequence"/>
</dbReference>
<evidence type="ECO:0000313" key="15">
    <source>
        <dbReference type="Proteomes" id="UP000233551"/>
    </source>
</evidence>
<reference evidence="13 15" key="3">
    <citation type="submission" date="2017-11" db="EMBL/GenBank/DDBJ databases">
        <title>De-novo sequencing of pomegranate (Punica granatum L.) genome.</title>
        <authorList>
            <person name="Akparov Z."/>
            <person name="Amiraslanov A."/>
            <person name="Hajiyeva S."/>
            <person name="Abbasov M."/>
            <person name="Kaur K."/>
            <person name="Hamwieh A."/>
            <person name="Solovyev V."/>
            <person name="Salamov A."/>
            <person name="Braich B."/>
            <person name="Kosarev P."/>
            <person name="Mahmoud A."/>
            <person name="Hajiyev E."/>
            <person name="Babayeva S."/>
            <person name="Izzatullayeva V."/>
            <person name="Mammadov A."/>
            <person name="Mammadov A."/>
            <person name="Sharifova S."/>
            <person name="Ojaghi J."/>
            <person name="Eynullazada K."/>
            <person name="Bayramov B."/>
            <person name="Abdulazimova A."/>
            <person name="Shahmuradov I."/>
        </authorList>
    </citation>
    <scope>NUCLEOTIDE SEQUENCE [LARGE SCALE GENOMIC DNA]</scope>
    <source>
        <strain evidence="13">AG2017</strain>
        <strain evidence="15">cv. AG2017</strain>
        <tissue evidence="13">Leaf</tissue>
    </source>
</reference>
<dbReference type="EMBL" id="MTKT01001276">
    <property type="protein sequence ID" value="OWM85421.1"/>
    <property type="molecule type" value="Genomic_DNA"/>
</dbReference>
<comment type="subcellular location">
    <subcellularLocation>
        <location evidence="8 9">Nucleus</location>
    </subcellularLocation>
</comment>
<evidence type="ECO:0000256" key="2">
    <source>
        <dbReference type="ARBA" id="ARBA00022771"/>
    </source>
</evidence>
<keyword evidence="6 9" id="KW-0804">Transcription</keyword>
<feature type="compositionally biased region" description="Basic and acidic residues" evidence="10">
    <location>
        <begin position="1"/>
        <end position="12"/>
    </location>
</feature>
<evidence type="ECO:0000313" key="12">
    <source>
        <dbReference type="EMBL" id="OWM85421.1"/>
    </source>
</evidence>
<evidence type="ECO:0000256" key="7">
    <source>
        <dbReference type="ARBA" id="ARBA00023242"/>
    </source>
</evidence>
<dbReference type="PROSITE" id="PS50884">
    <property type="entry name" value="ZF_DOF_2"/>
    <property type="match status" value="1"/>
</dbReference>
<proteinExistence type="predicted"/>
<protein>
    <recommendedName>
        <fullName evidence="9">Dof zinc finger protein</fullName>
    </recommendedName>
</protein>
<dbReference type="PANTHER" id="PTHR31992:SF313">
    <property type="entry name" value="DOF ZINC FINGER PROTEIN DOF5.7"/>
    <property type="match status" value="1"/>
</dbReference>
<dbReference type="Pfam" id="PF02701">
    <property type="entry name" value="Zn_ribbon_Dof"/>
    <property type="match status" value="1"/>
</dbReference>
<dbReference type="InterPro" id="IPR003851">
    <property type="entry name" value="Znf_Dof"/>
</dbReference>
<keyword evidence="4 9" id="KW-0805">Transcription regulation</keyword>
<evidence type="ECO:0000313" key="13">
    <source>
        <dbReference type="EMBL" id="PKI42096.1"/>
    </source>
</evidence>
<dbReference type="InterPro" id="IPR045174">
    <property type="entry name" value="Dof"/>
</dbReference>
<dbReference type="PROSITE" id="PS01361">
    <property type="entry name" value="ZF_DOF_1"/>
    <property type="match status" value="1"/>
</dbReference>